<organism evidence="4 5">
    <name type="scientific">Trichosporon asahii var. asahii (strain CBS 8904)</name>
    <name type="common">Yeast</name>
    <dbReference type="NCBI Taxonomy" id="1220162"/>
    <lineage>
        <taxon>Eukaryota</taxon>
        <taxon>Fungi</taxon>
        <taxon>Dikarya</taxon>
        <taxon>Basidiomycota</taxon>
        <taxon>Agaricomycotina</taxon>
        <taxon>Tremellomycetes</taxon>
        <taxon>Trichosporonales</taxon>
        <taxon>Trichosporonaceae</taxon>
        <taxon>Trichosporon</taxon>
    </lineage>
</organism>
<dbReference type="SMART" id="SM00355">
    <property type="entry name" value="ZnF_C2H2"/>
    <property type="match status" value="2"/>
</dbReference>
<protein>
    <recommendedName>
        <fullName evidence="3">C2H2-type domain-containing protein</fullName>
    </recommendedName>
</protein>
<evidence type="ECO:0000256" key="1">
    <source>
        <dbReference type="PROSITE-ProRule" id="PRU00042"/>
    </source>
</evidence>
<dbReference type="Proteomes" id="UP000006757">
    <property type="component" value="Unassembled WGS sequence"/>
</dbReference>
<sequence length="418" mass="46992">MPDSPAHTTDETSRPGWGYLLREGKRHTREHARPNSSSRRRLVTHPACPLPRRMATEATGTARIRFVLDLVMSAKVLVRHDQLLLVCPDEAPLFTPAPTTSSSFGESAQRLSDSPLVEPRGHRLGVGLSAIPHPYPVPDDDTSAYPGCETVDGKCPVPGCDWAETENVQEHIQKCWTRYLRAEVVTVFGHTHELPNGACPWNLCGEEFPDPADLAQHLMSHSWSFESRCLMVREDGDICCLKFRDYSRHLEVFHGLIAADQDSTCSVTYCPVCYKFFQGQAKAERHLQSHLHALEQAFQRDPLCFADSRELGKTRVCVFHFADRSAPATERLKFFDEGAAHVVTHLLEMDGRYEHACIFELCDVQLKPIDMIDHLIEGHALTLTPFDRRPIEGDLSLLDMTQDTANKLKAGEFPITKT</sequence>
<keyword evidence="5" id="KW-1185">Reference proteome</keyword>
<keyword evidence="1" id="KW-0863">Zinc-finger</keyword>
<feature type="region of interest" description="Disordered" evidence="2">
    <location>
        <begin position="23"/>
        <end position="47"/>
    </location>
</feature>
<evidence type="ECO:0000313" key="4">
    <source>
        <dbReference type="EMBL" id="EKD02020.1"/>
    </source>
</evidence>
<proteinExistence type="predicted"/>
<dbReference type="EMBL" id="AMBO01000302">
    <property type="protein sequence ID" value="EKD02020.1"/>
    <property type="molecule type" value="Genomic_DNA"/>
</dbReference>
<dbReference type="HOGENOM" id="CLU_657537_0_0_1"/>
<name>K1VDG2_TRIAC</name>
<accession>K1VDG2</accession>
<keyword evidence="1" id="KW-0862">Zinc</keyword>
<dbReference type="PROSITE" id="PS00028">
    <property type="entry name" value="ZINC_FINGER_C2H2_1"/>
    <property type="match status" value="2"/>
</dbReference>
<dbReference type="GO" id="GO:0008270">
    <property type="term" value="F:zinc ion binding"/>
    <property type="evidence" value="ECO:0007669"/>
    <property type="project" value="UniProtKB-KW"/>
</dbReference>
<dbReference type="PROSITE" id="PS50157">
    <property type="entry name" value="ZINC_FINGER_C2H2_2"/>
    <property type="match status" value="1"/>
</dbReference>
<gene>
    <name evidence="4" type="ORF">A1Q2_03720</name>
</gene>
<evidence type="ECO:0000313" key="5">
    <source>
        <dbReference type="Proteomes" id="UP000006757"/>
    </source>
</evidence>
<evidence type="ECO:0000259" key="3">
    <source>
        <dbReference type="PROSITE" id="PS50157"/>
    </source>
</evidence>
<reference evidence="4 5" key="1">
    <citation type="journal article" date="2012" name="Eukaryot. Cell">
        <title>Genome sequence of the Trichosporon asahii environmental strain CBS 8904.</title>
        <authorList>
            <person name="Yang R.Y."/>
            <person name="Li H.T."/>
            <person name="Zhu H."/>
            <person name="Zhou G.P."/>
            <person name="Wang M."/>
            <person name="Wang L."/>
        </authorList>
    </citation>
    <scope>NUCLEOTIDE SEQUENCE [LARGE SCALE GENOMIC DNA]</scope>
    <source>
        <strain evidence="4 5">CBS 8904</strain>
    </source>
</reference>
<dbReference type="AlphaFoldDB" id="K1VDG2"/>
<dbReference type="Gene3D" id="3.30.160.60">
    <property type="entry name" value="Classic Zinc Finger"/>
    <property type="match status" value="1"/>
</dbReference>
<comment type="caution">
    <text evidence="4">The sequence shown here is derived from an EMBL/GenBank/DDBJ whole genome shotgun (WGS) entry which is preliminary data.</text>
</comment>
<feature type="domain" description="C2H2-type" evidence="3">
    <location>
        <begin position="197"/>
        <end position="222"/>
    </location>
</feature>
<keyword evidence="1" id="KW-0479">Metal-binding</keyword>
<dbReference type="InParanoid" id="K1VDG2"/>
<dbReference type="InterPro" id="IPR013087">
    <property type="entry name" value="Znf_C2H2_type"/>
</dbReference>
<evidence type="ECO:0000256" key="2">
    <source>
        <dbReference type="SAM" id="MobiDB-lite"/>
    </source>
</evidence>